<feature type="compositionally biased region" description="Basic residues" evidence="1">
    <location>
        <begin position="435"/>
        <end position="453"/>
    </location>
</feature>
<dbReference type="PANTHER" id="PTHR37529">
    <property type="entry name" value="TRANSPOSASE INSG FOR INSERTION SEQUENCE ELEMENT IS4-RELATED"/>
    <property type="match status" value="1"/>
</dbReference>
<organism evidence="3 4">
    <name type="scientific">Chroococcidiopsis cubana SAG 39.79</name>
    <dbReference type="NCBI Taxonomy" id="388085"/>
    <lineage>
        <taxon>Bacteria</taxon>
        <taxon>Bacillati</taxon>
        <taxon>Cyanobacteriota</taxon>
        <taxon>Cyanophyceae</taxon>
        <taxon>Chroococcidiopsidales</taxon>
        <taxon>Chroococcidiopsidaceae</taxon>
        <taxon>Chroococcidiopsis</taxon>
    </lineage>
</organism>
<dbReference type="PANTHER" id="PTHR37529:SF1">
    <property type="entry name" value="TRANSPOSASE INSG FOR INSERTION SEQUENCE ELEMENT IS4-RELATED"/>
    <property type="match status" value="1"/>
</dbReference>
<protein>
    <submittedName>
        <fullName evidence="3">Insertion sequence IS4 transposase InsG</fullName>
    </submittedName>
</protein>
<dbReference type="InterPro" id="IPR012337">
    <property type="entry name" value="RNaseH-like_sf"/>
</dbReference>
<dbReference type="Proteomes" id="UP000282574">
    <property type="component" value="Unassembled WGS sequence"/>
</dbReference>
<dbReference type="NCBIfam" id="NF033592">
    <property type="entry name" value="transpos_IS4_1"/>
    <property type="match status" value="1"/>
</dbReference>
<evidence type="ECO:0000256" key="1">
    <source>
        <dbReference type="SAM" id="MobiDB-lite"/>
    </source>
</evidence>
<evidence type="ECO:0000259" key="2">
    <source>
        <dbReference type="Pfam" id="PF01609"/>
    </source>
</evidence>
<dbReference type="SUPFAM" id="SSF53098">
    <property type="entry name" value="Ribonuclease H-like"/>
    <property type="match status" value="1"/>
</dbReference>
<evidence type="ECO:0000313" key="4">
    <source>
        <dbReference type="Proteomes" id="UP000282574"/>
    </source>
</evidence>
<dbReference type="InterPro" id="IPR047952">
    <property type="entry name" value="Transpos_IS4"/>
</dbReference>
<keyword evidence="4" id="KW-1185">Reference proteome</keyword>
<proteinExistence type="predicted"/>
<reference evidence="3 4" key="1">
    <citation type="journal article" date="2019" name="Genome Biol. Evol.">
        <title>Day and night: Metabolic profiles and evolutionary relationships of six axenic non-marine cyanobacteria.</title>
        <authorList>
            <person name="Will S.E."/>
            <person name="Henke P."/>
            <person name="Boedeker C."/>
            <person name="Huang S."/>
            <person name="Brinkmann H."/>
            <person name="Rohde M."/>
            <person name="Jarek M."/>
            <person name="Friedl T."/>
            <person name="Seufert S."/>
            <person name="Schumacher M."/>
            <person name="Overmann J."/>
            <person name="Neumann-Schaal M."/>
            <person name="Petersen J."/>
        </authorList>
    </citation>
    <scope>NUCLEOTIDE SEQUENCE [LARGE SCALE GENOMIC DNA]</scope>
    <source>
        <strain evidence="3 4">SAG 39.79</strain>
    </source>
</reference>
<sequence length="460" mass="52358">MTITTVPNRVKILKDKFTQSWGLPFQELLPESEIQKIIDELQIKFRCRLFDPFVTLWAFLSQVLDVDKSCHNAVSRVIAYLVNEDVKIPSTDSSAYCQARSRLPEKLLEKLFGMTAQKLEEKVIPENLWCGRHVKVIDGSTVSMPDSIENQAAYPQPSSQKPGCGFPIAKIGVIFSLATGAAVALAIDVLNTHDLKLARKLYPFLNPLDVLLGDRAFCAYADLILIKNLGCDAVFRKHQSRKTTMRKGKIIGESDKFVFWHKPKKCPQGLNESDFSALPSTLIVREIYYYIIIPGFRTQQVSLITTLLDTTNYSTLEVLKLYGERWSVELNLKHLKTTLAMDVLRCKTPSMVRKELYVYLLAYNLLRGLMWSAGTTYGTSPLRLSLQGTRHHLENFTTALLTASSTQRDLIYRSLLKVIVHKSVPARPGRAEPRVRKRRSKAYPLMKKPRRELRRQLQTA</sequence>
<accession>A0AB37U9C5</accession>
<dbReference type="AlphaFoldDB" id="A0AB37U9C5"/>
<feature type="region of interest" description="Disordered" evidence="1">
    <location>
        <begin position="427"/>
        <end position="460"/>
    </location>
</feature>
<dbReference type="EMBL" id="RSCK01000125">
    <property type="protein sequence ID" value="RUT01426.1"/>
    <property type="molecule type" value="Genomic_DNA"/>
</dbReference>
<dbReference type="InterPro" id="IPR002559">
    <property type="entry name" value="Transposase_11"/>
</dbReference>
<dbReference type="GO" id="GO:0006313">
    <property type="term" value="P:DNA transposition"/>
    <property type="evidence" value="ECO:0007669"/>
    <property type="project" value="InterPro"/>
</dbReference>
<comment type="caution">
    <text evidence="3">The sequence shown here is derived from an EMBL/GenBank/DDBJ whole genome shotgun (WGS) entry which is preliminary data.</text>
</comment>
<gene>
    <name evidence="3" type="ORF">DSM107010_65200</name>
</gene>
<name>A0AB37U9C5_9CYAN</name>
<dbReference type="RefSeq" id="WP_127025041.1">
    <property type="nucleotide sequence ID" value="NZ_JAVKZF010000004.1"/>
</dbReference>
<dbReference type="GO" id="GO:0004803">
    <property type="term" value="F:transposase activity"/>
    <property type="evidence" value="ECO:0007669"/>
    <property type="project" value="InterPro"/>
</dbReference>
<evidence type="ECO:0000313" key="3">
    <source>
        <dbReference type="EMBL" id="RUT01426.1"/>
    </source>
</evidence>
<feature type="domain" description="Transposase IS4-like" evidence="2">
    <location>
        <begin position="132"/>
        <end position="365"/>
    </location>
</feature>
<dbReference type="GO" id="GO:0003677">
    <property type="term" value="F:DNA binding"/>
    <property type="evidence" value="ECO:0007669"/>
    <property type="project" value="InterPro"/>
</dbReference>
<dbReference type="Pfam" id="PF01609">
    <property type="entry name" value="DDE_Tnp_1"/>
    <property type="match status" value="1"/>
</dbReference>